<organism evidence="3">
    <name type="scientific">uncultured Citrobacter sp</name>
    <dbReference type="NCBI Taxonomy" id="200446"/>
    <lineage>
        <taxon>Bacteria</taxon>
        <taxon>Pseudomonadati</taxon>
        <taxon>Pseudomonadota</taxon>
        <taxon>Gammaproteobacteria</taxon>
        <taxon>Enterobacterales</taxon>
        <taxon>Enterobacteriaceae</taxon>
        <taxon>Citrobacter</taxon>
        <taxon>environmental samples</taxon>
    </lineage>
</organism>
<proteinExistence type="predicted"/>
<dbReference type="EMBL" id="FLUA01000062">
    <property type="protein sequence ID" value="SBV68633.1"/>
    <property type="molecule type" value="Genomic_DNA"/>
</dbReference>
<dbReference type="Gene3D" id="3.40.1350.10">
    <property type="match status" value="1"/>
</dbReference>
<dbReference type="CDD" id="cd22362">
    <property type="entry name" value="TnsA_endonuclease-like"/>
    <property type="match status" value="1"/>
</dbReference>
<dbReference type="InterPro" id="IPR014833">
    <property type="entry name" value="TnsA_N"/>
</dbReference>
<dbReference type="Pfam" id="PF08722">
    <property type="entry name" value="Tn7_TnsA-like_N"/>
    <property type="match status" value="1"/>
</dbReference>
<evidence type="ECO:0000313" key="2">
    <source>
        <dbReference type="EMBL" id="SBV61073.1"/>
    </source>
</evidence>
<dbReference type="InterPro" id="IPR011335">
    <property type="entry name" value="Restrct_endonuc-II-like"/>
</dbReference>
<evidence type="ECO:0000313" key="3">
    <source>
        <dbReference type="EMBL" id="SBV68633.1"/>
    </source>
</evidence>
<reference evidence="3" key="1">
    <citation type="submission" date="2016-04" db="EMBL/GenBank/DDBJ databases">
        <authorList>
            <person name="Evans L.H."/>
            <person name="Alamgir A."/>
            <person name="Owens N."/>
            <person name="Weber N.D."/>
            <person name="Virtaneva K."/>
            <person name="Barbian K."/>
            <person name="Babar A."/>
            <person name="Rosenke K."/>
        </authorList>
    </citation>
    <scope>NUCLEOTIDE SEQUENCE</scope>
    <source>
        <strain evidence="3">86-2</strain>
        <strain evidence="2">92-3</strain>
    </source>
</reference>
<evidence type="ECO:0000259" key="1">
    <source>
        <dbReference type="Pfam" id="PF08722"/>
    </source>
</evidence>
<dbReference type="AlphaFoldDB" id="A0A212IPG6"/>
<gene>
    <name evidence="3" type="primary">tnsA</name>
    <name evidence="3" type="ORF">KL86CIT2_610001</name>
    <name evidence="2" type="ORF">KM92CIT3_10143</name>
</gene>
<feature type="domain" description="TnsA endonuclease N-terminal" evidence="1">
    <location>
        <begin position="74"/>
        <end position="167"/>
    </location>
</feature>
<accession>A0A212IPG6</accession>
<name>A0A212IPG6_9ENTR</name>
<dbReference type="SUPFAM" id="SSF52980">
    <property type="entry name" value="Restriction endonuclease-like"/>
    <property type="match status" value="1"/>
</dbReference>
<dbReference type="EMBL" id="FLUB01000001">
    <property type="protein sequence ID" value="SBV61073.1"/>
    <property type="molecule type" value="Genomic_DNA"/>
</dbReference>
<dbReference type="RefSeq" id="WP_046670971.1">
    <property type="nucleotide sequence ID" value="NZ_LT598672.1"/>
</dbReference>
<dbReference type="InterPro" id="IPR011856">
    <property type="entry name" value="tRNA_endonuc-like_dom_sf"/>
</dbReference>
<dbReference type="GO" id="GO:0003676">
    <property type="term" value="F:nucleic acid binding"/>
    <property type="evidence" value="ECO:0007669"/>
    <property type="project" value="InterPro"/>
</dbReference>
<sequence length="266" mass="30078">MARGRNLLTIQDFQRALKNRYGLGTGPAYKPWLRVQDVASKGTSAKIQGLKSNRVHHLLSQLECACFYQAEFLDRVIDIREQFPLLPLSLSMKIAETLGIQHPHIPKTNTPSIMTTDFLLTCYSDGQLWYEAVCVKPEQQLLNERVAQKLDLERIWWQLLGVTFKVFIVSEKTRIQSSNIEWATSPLRQGYMPLENEVEDALTLIPVGNILVSETCQDFMIKLGMDADNALSLFRFLIASKKISIDLDTPVVDTGVVTITQVNHAS</sequence>
<protein>
    <submittedName>
        <fullName evidence="3">Tn7-like transposition protein A</fullName>
    </submittedName>
</protein>